<keyword evidence="4" id="KW-1185">Reference proteome</keyword>
<feature type="compositionally biased region" description="Polar residues" evidence="2">
    <location>
        <begin position="1230"/>
        <end position="1241"/>
    </location>
</feature>
<evidence type="ECO:0000313" key="4">
    <source>
        <dbReference type="Proteomes" id="UP000765509"/>
    </source>
</evidence>
<evidence type="ECO:0000256" key="2">
    <source>
        <dbReference type="SAM" id="MobiDB-lite"/>
    </source>
</evidence>
<feature type="region of interest" description="Disordered" evidence="2">
    <location>
        <begin position="940"/>
        <end position="1080"/>
    </location>
</feature>
<feature type="coiled-coil region" evidence="1">
    <location>
        <begin position="414"/>
        <end position="448"/>
    </location>
</feature>
<feature type="compositionally biased region" description="Basic and acidic residues" evidence="2">
    <location>
        <begin position="868"/>
        <end position="881"/>
    </location>
</feature>
<comment type="caution">
    <text evidence="3">The sequence shown here is derived from an EMBL/GenBank/DDBJ whole genome shotgun (WGS) entry which is preliminary data.</text>
</comment>
<feature type="region of interest" description="Disordered" evidence="2">
    <location>
        <begin position="573"/>
        <end position="651"/>
    </location>
</feature>
<gene>
    <name evidence="3" type="ORF">O181_047579</name>
</gene>
<feature type="compositionally biased region" description="Polar residues" evidence="2">
    <location>
        <begin position="774"/>
        <end position="785"/>
    </location>
</feature>
<feature type="compositionally biased region" description="Polar residues" evidence="2">
    <location>
        <begin position="545"/>
        <end position="554"/>
    </location>
</feature>
<feature type="compositionally biased region" description="Low complexity" evidence="2">
    <location>
        <begin position="1063"/>
        <end position="1080"/>
    </location>
</feature>
<feature type="coiled-coil region" evidence="1">
    <location>
        <begin position="27"/>
        <end position="56"/>
    </location>
</feature>
<feature type="region of interest" description="Disordered" evidence="2">
    <location>
        <begin position="768"/>
        <end position="881"/>
    </location>
</feature>
<organism evidence="3 4">
    <name type="scientific">Austropuccinia psidii MF-1</name>
    <dbReference type="NCBI Taxonomy" id="1389203"/>
    <lineage>
        <taxon>Eukaryota</taxon>
        <taxon>Fungi</taxon>
        <taxon>Dikarya</taxon>
        <taxon>Basidiomycota</taxon>
        <taxon>Pucciniomycotina</taxon>
        <taxon>Pucciniomycetes</taxon>
        <taxon>Pucciniales</taxon>
        <taxon>Sphaerophragmiaceae</taxon>
        <taxon>Austropuccinia</taxon>
    </lineage>
</organism>
<protein>
    <submittedName>
        <fullName evidence="3">Uncharacterized protein</fullName>
    </submittedName>
</protein>
<sequence length="1366" mass="154663">MPFVDKVTSAFQVGAKTWRPKSANQQLLEAENKRLAEEESRKSAEVQQKIRNLEQIRKLEAKTQALNELSLAAEIEAKEHELSIRERQAFEAKQAELAKLELAKRMGRESLDEAELARIRRERMRTELVARAANNHAVLENSRPLSRANLREPTLTPLPPPPPNLEPLPPPPIPRVVPIPSPRLPQHIIPPISTSSIHRHPIPSPRIPQHGHSPIPPPLSHRQIPIPTPISTSRHLPDLIHHHSRFPSEPGMRMRRLSGSFVHQPDLNRAPWGSPENTFRNFGPSSSDPFDRNHNHTLPRKKNFLGKGEAIATEMALRAQAERLRRKRLEPLDLKARQLHLKAQVLRDLRKRELVAQLKERGLQQLEIESQVRLLAERDKLLNEAELRQLRDREHRLLLKEKGLQEREIMEQVRRREEKDREILRLELAKTERELRRKELLQAELEIKRTLERGESPPMGITRPSIEEIENEGLLNDLWDEFDDLDPRLRNEILSQTGLSSDQLSRTFHGLSNPSINSQVPNIDRFSSQQSINAHQTPHLRSKSPAPSMSVAQTSQLLREEQNRLRQENQLRQEILNAPSNRVPTPRCPERIPQVTPQPCNDTSYNNRLYPQSRTTSRATTPRIRGEEMLGDNLRPSEIGRTTTPRSRNEEMLGDNLVRTPSIGRSTTPRSRAQEILSEKLSPSPINNPTFTPHTRCENMLGDNLVQAINRPRSQSFNHRPNSSATINSHLREASRSRENLRAQVQQQDIDAKAREMQRIRENLRIREEFNRLNPDTSQTMTPASSYDRRTPNLMDNLEPLYSHSHNASNDLPIRSRSRPNSPNYDYDSTSRPLSRTTSRCDDYDSPQLAPLGLPSRPSSRNLTAEDIGLRLEPRDRDHERERLAETGAAVNDVLLAARLQSAAVNSEINGGRRSRTNSRLDPIDQDFLRNSRNQLVSEFSNSAMEAGRRSRTNSRVEPLNGQLLSPRDPMISDFGQNSPLLGRHSRTNSRGELLGSDLHRSASRNQLGAELSSINGRRSRASSLLQSNPTSPSSRTINETQSNTRSPFSNELGTSTGMNDQSIRSRGSRPSSRLGNLSNHFHEHDYTKLTNEELAQLSTEQLEMLLAAESPSRSNLRDDGSFNLNTLSKDDIARMSSADIDALLDSHEATNLTDSIGQMGLGLSNLNRRPSHQGLDQSPPFGGQSRYLSSNNRGTHEILRSASRVGTSSSRQYNTNSNDFRNENREEQSPYNPSSPSDLNRSLYRMPGQYDLSEDERENYGNRRDEGFFDYHPQADLNEGEFIITEMHEQPGARLIERLGNVKASSNSTGTPNGGLGDRFEMHKAVKQLITEASRRGANGVISLRVSDMPDGSYVATGEAVVLGQ</sequence>
<name>A0A9Q3HM72_9BASI</name>
<feature type="compositionally biased region" description="Polar residues" evidence="2">
    <location>
        <begin position="1205"/>
        <end position="1220"/>
    </location>
</feature>
<evidence type="ECO:0000256" key="1">
    <source>
        <dbReference type="SAM" id="Coils"/>
    </source>
</evidence>
<dbReference type="EMBL" id="AVOT02019956">
    <property type="protein sequence ID" value="MBW0507864.1"/>
    <property type="molecule type" value="Genomic_DNA"/>
</dbReference>
<feature type="compositionally biased region" description="Polar residues" evidence="2">
    <location>
        <begin position="595"/>
        <end position="620"/>
    </location>
</feature>
<feature type="coiled-coil region" evidence="1">
    <location>
        <begin position="731"/>
        <end position="763"/>
    </location>
</feature>
<reference evidence="3" key="1">
    <citation type="submission" date="2021-03" db="EMBL/GenBank/DDBJ databases">
        <title>Draft genome sequence of rust myrtle Austropuccinia psidii MF-1, a brazilian biotype.</title>
        <authorList>
            <person name="Quecine M.C."/>
            <person name="Pachon D.M.R."/>
            <person name="Bonatelli M.L."/>
            <person name="Correr F.H."/>
            <person name="Franceschini L.M."/>
            <person name="Leite T.F."/>
            <person name="Margarido G.R.A."/>
            <person name="Almeida C.A."/>
            <person name="Ferrarezi J.A."/>
            <person name="Labate C.A."/>
        </authorList>
    </citation>
    <scope>NUCLEOTIDE SEQUENCE</scope>
    <source>
        <strain evidence="3">MF-1</strain>
    </source>
</reference>
<feature type="region of interest" description="Disordered" evidence="2">
    <location>
        <begin position="1164"/>
        <end position="1245"/>
    </location>
</feature>
<proteinExistence type="predicted"/>
<evidence type="ECO:0000313" key="3">
    <source>
        <dbReference type="EMBL" id="MBW0507864.1"/>
    </source>
</evidence>
<feature type="compositionally biased region" description="Pro residues" evidence="2">
    <location>
        <begin position="156"/>
        <end position="168"/>
    </location>
</feature>
<feature type="region of interest" description="Disordered" evidence="2">
    <location>
        <begin position="267"/>
        <end position="301"/>
    </location>
</feature>
<feature type="compositionally biased region" description="Polar residues" evidence="2">
    <location>
        <begin position="819"/>
        <end position="828"/>
    </location>
</feature>
<feature type="region of interest" description="Disordered" evidence="2">
    <location>
        <begin position="140"/>
        <end position="168"/>
    </location>
</feature>
<feature type="region of interest" description="Disordered" evidence="2">
    <location>
        <begin position="531"/>
        <end position="554"/>
    </location>
</feature>
<feature type="compositionally biased region" description="Polar residues" evidence="2">
    <location>
        <begin position="1013"/>
        <end position="1062"/>
    </location>
</feature>
<feature type="compositionally biased region" description="Polar residues" evidence="2">
    <location>
        <begin position="275"/>
        <end position="288"/>
    </location>
</feature>
<accession>A0A9Q3HM72</accession>
<dbReference type="OrthoDB" id="2507390at2759"/>
<dbReference type="Proteomes" id="UP000765509">
    <property type="component" value="Unassembled WGS sequence"/>
</dbReference>
<keyword evidence="1" id="KW-0175">Coiled coil</keyword>